<dbReference type="InterPro" id="IPR011990">
    <property type="entry name" value="TPR-like_helical_dom_sf"/>
</dbReference>
<feature type="chain" id="PRO_5046952413" evidence="6">
    <location>
        <begin position="21"/>
        <end position="463"/>
    </location>
</feature>
<keyword evidence="3 6" id="KW-0732">Signal</keyword>
<dbReference type="PROSITE" id="PS51257">
    <property type="entry name" value="PROKAR_LIPOPROTEIN"/>
    <property type="match status" value="1"/>
</dbReference>
<evidence type="ECO:0000256" key="4">
    <source>
        <dbReference type="ARBA" id="ARBA00023136"/>
    </source>
</evidence>
<reference evidence="10" key="1">
    <citation type="journal article" date="2019" name="Int. J. Syst. Evol. Microbiol.">
        <title>The Global Catalogue of Microorganisms (GCM) 10K type strain sequencing project: providing services to taxonomists for standard genome sequencing and annotation.</title>
        <authorList>
            <consortium name="The Broad Institute Genomics Platform"/>
            <consortium name="The Broad Institute Genome Sequencing Center for Infectious Disease"/>
            <person name="Wu L."/>
            <person name="Ma J."/>
        </authorList>
    </citation>
    <scope>NUCLEOTIDE SEQUENCE [LARGE SCALE GENOMIC DNA]</scope>
    <source>
        <strain evidence="10">KCTC 23098</strain>
    </source>
</reference>
<protein>
    <submittedName>
        <fullName evidence="9">RagB/SusD family nutrient uptake outer membrane protein</fullName>
    </submittedName>
</protein>
<evidence type="ECO:0000256" key="3">
    <source>
        <dbReference type="ARBA" id="ARBA00022729"/>
    </source>
</evidence>
<evidence type="ECO:0000256" key="1">
    <source>
        <dbReference type="ARBA" id="ARBA00004442"/>
    </source>
</evidence>
<dbReference type="InterPro" id="IPR033985">
    <property type="entry name" value="SusD-like_N"/>
</dbReference>
<evidence type="ECO:0000256" key="5">
    <source>
        <dbReference type="ARBA" id="ARBA00023237"/>
    </source>
</evidence>
<dbReference type="SUPFAM" id="SSF48452">
    <property type="entry name" value="TPR-like"/>
    <property type="match status" value="1"/>
</dbReference>
<feature type="signal peptide" evidence="6">
    <location>
        <begin position="1"/>
        <end position="20"/>
    </location>
</feature>
<dbReference type="InterPro" id="IPR012944">
    <property type="entry name" value="SusD_RagB_dom"/>
</dbReference>
<evidence type="ECO:0000313" key="9">
    <source>
        <dbReference type="EMBL" id="MFD2960156.1"/>
    </source>
</evidence>
<sequence>MKYTKIAKRLLLILCFPVFIGCGRQEDWLDIKNSKGDVLPETLADFQHLLNNGTELTSRYSTAGLTMSDNLYLNEAEYLSMSQLERNLYTWNREIWDSGVSSDWNFLYAKIEIANLALEGLKKIDESESGYANIKGQALFFRSLSYYFLVNLFCTAYDDNAAQQALGLPLRTDPDVNVVYRRSSLRETFDFMIRDAELAAELLDTSSPYNTRPSKQAAFALLAKIYLLMGDYRQSLHYGELALDGNTALLDFNDETKVNMEDTYRFPALGIGNSEIIYYAESALYLSVMPAPPYNGSVTEQLYRSYHDNDLRKSVFYLDVNDSKKFIGTYTGSQTNFCGIALNEIYFILAESYNRLGDDSKARHFLNEILMKRYKTGTYRVDDEPQKDALLTLILNERRKELPFTANIRWEDLRRLNKEADRQSGIERVINGVTYSLLPNENRYVLPIPEQEIQISNITQNQR</sequence>
<comment type="subcellular location">
    <subcellularLocation>
        <location evidence="1">Cell outer membrane</location>
    </subcellularLocation>
</comment>
<evidence type="ECO:0000259" key="8">
    <source>
        <dbReference type="Pfam" id="PF14322"/>
    </source>
</evidence>
<comment type="similarity">
    <text evidence="2">Belongs to the SusD family.</text>
</comment>
<dbReference type="Proteomes" id="UP001597560">
    <property type="component" value="Unassembled WGS sequence"/>
</dbReference>
<gene>
    <name evidence="9" type="ORF">ACFS6J_00065</name>
</gene>
<organism evidence="9 10">
    <name type="scientific">Olivibacter jilunii</name>
    <dbReference type="NCBI Taxonomy" id="985016"/>
    <lineage>
        <taxon>Bacteria</taxon>
        <taxon>Pseudomonadati</taxon>
        <taxon>Bacteroidota</taxon>
        <taxon>Sphingobacteriia</taxon>
        <taxon>Sphingobacteriales</taxon>
        <taxon>Sphingobacteriaceae</taxon>
        <taxon>Olivibacter</taxon>
    </lineage>
</organism>
<keyword evidence="5" id="KW-0998">Cell outer membrane</keyword>
<evidence type="ECO:0000256" key="2">
    <source>
        <dbReference type="ARBA" id="ARBA00006275"/>
    </source>
</evidence>
<keyword evidence="10" id="KW-1185">Reference proteome</keyword>
<comment type="caution">
    <text evidence="9">The sequence shown here is derived from an EMBL/GenBank/DDBJ whole genome shotgun (WGS) entry which is preliminary data.</text>
</comment>
<evidence type="ECO:0000313" key="10">
    <source>
        <dbReference type="Proteomes" id="UP001597560"/>
    </source>
</evidence>
<proteinExistence type="inferred from homology"/>
<dbReference type="Pfam" id="PF07980">
    <property type="entry name" value="SusD_RagB"/>
    <property type="match status" value="1"/>
</dbReference>
<name>A0ABW6ASM2_9SPHI</name>
<keyword evidence="4" id="KW-0472">Membrane</keyword>
<feature type="domain" description="RagB/SusD" evidence="7">
    <location>
        <begin position="328"/>
        <end position="461"/>
    </location>
</feature>
<dbReference type="Gene3D" id="1.25.40.390">
    <property type="match status" value="1"/>
</dbReference>
<feature type="domain" description="SusD-like N-terminal" evidence="8">
    <location>
        <begin position="27"/>
        <end position="227"/>
    </location>
</feature>
<dbReference type="RefSeq" id="WP_377608525.1">
    <property type="nucleotide sequence ID" value="NZ_JBHUPA010000001.1"/>
</dbReference>
<accession>A0ABW6ASM2</accession>
<evidence type="ECO:0000256" key="6">
    <source>
        <dbReference type="SAM" id="SignalP"/>
    </source>
</evidence>
<evidence type="ECO:0000259" key="7">
    <source>
        <dbReference type="Pfam" id="PF07980"/>
    </source>
</evidence>
<dbReference type="Pfam" id="PF14322">
    <property type="entry name" value="SusD-like_3"/>
    <property type="match status" value="1"/>
</dbReference>
<dbReference type="EMBL" id="JBHUPA010000001">
    <property type="protein sequence ID" value="MFD2960156.1"/>
    <property type="molecule type" value="Genomic_DNA"/>
</dbReference>